<reference evidence="7" key="1">
    <citation type="journal article" date="2017" name="Nature">
        <title>Metagenomic exploration of ASGARD archaea illuminates the origin of cellular complexity in eukaryotes.</title>
        <authorList>
            <person name="Zaremba-Niedzwiedzka K."/>
            <person name="Caceres E.F."/>
            <person name="Saw J.H.W."/>
            <person name="Backstrom D."/>
            <person name="Juzokaite L."/>
            <person name="Vancaester E."/>
            <person name="Seitz K.W."/>
            <person name="Anantharaman K."/>
            <person name="Starnawski P."/>
            <person name="Kjeldsen K.U."/>
            <person name="Stott M.B."/>
            <person name="Nunoura T."/>
            <person name="Banfield J.F."/>
            <person name="Schramm A."/>
            <person name="Baker B.J."/>
            <person name="Spang A."/>
            <person name="Ettema T.J.G."/>
        </authorList>
    </citation>
    <scope>NUCLEOTIDE SEQUENCE</scope>
    <source>
        <strain evidence="7">TIV_3</strain>
    </source>
</reference>
<feature type="domain" description="Large ribosomal subunit protein uL6 alpha-beta" evidence="6">
    <location>
        <begin position="22"/>
        <end position="94"/>
    </location>
</feature>
<protein>
    <recommendedName>
        <fullName evidence="5">Large ribosomal subunit protein uL6</fullName>
    </recommendedName>
</protein>
<dbReference type="InterPro" id="IPR000702">
    <property type="entry name" value="Ribosomal_uL6-like"/>
</dbReference>
<dbReference type="NCBIfam" id="TIGR03653">
    <property type="entry name" value="uL6_arch"/>
    <property type="match status" value="1"/>
</dbReference>
<dbReference type="PANTHER" id="PTHR11655:SF16">
    <property type="entry name" value="60S RIBOSOMAL PROTEIN L9"/>
    <property type="match status" value="1"/>
</dbReference>
<comment type="similarity">
    <text evidence="5">Belongs to the universal ribosomal protein uL6 family.</text>
</comment>
<dbReference type="PIRSF" id="PIRSF002162">
    <property type="entry name" value="Ribosomal_L6"/>
    <property type="match status" value="1"/>
</dbReference>
<dbReference type="AlphaFoldDB" id="A0A1L2JM47"/>
<evidence type="ECO:0000256" key="1">
    <source>
        <dbReference type="ARBA" id="ARBA00022730"/>
    </source>
</evidence>
<dbReference type="HAMAP" id="MF_01365_A">
    <property type="entry name" value="Ribosomal_uL6_A"/>
    <property type="match status" value="1"/>
</dbReference>
<comment type="subunit">
    <text evidence="5">Part of the 50S ribosomal subunit.</text>
</comment>
<dbReference type="GO" id="GO:0019843">
    <property type="term" value="F:rRNA binding"/>
    <property type="evidence" value="ECO:0007669"/>
    <property type="project" value="UniProtKB-UniRule"/>
</dbReference>
<keyword evidence="1 5" id="KW-0699">rRNA-binding</keyword>
<dbReference type="Gene3D" id="3.90.930.12">
    <property type="entry name" value="Ribosomal protein L6, alpha-beta domain"/>
    <property type="match status" value="2"/>
</dbReference>
<dbReference type="GO" id="GO:0022625">
    <property type="term" value="C:cytosolic large ribosomal subunit"/>
    <property type="evidence" value="ECO:0007669"/>
    <property type="project" value="UniProtKB-UniRule"/>
</dbReference>
<evidence type="ECO:0000313" key="7">
    <source>
        <dbReference type="EMBL" id="AOZ56024.1"/>
    </source>
</evidence>
<comment type="function">
    <text evidence="5">This protein binds to the 23S rRNA, and is important in its secondary structure. It is located near the subunit interface in the base of the L7/L12 stalk, and near the tRNA binding site of the peptidyltransferase center.</text>
</comment>
<dbReference type="FunFam" id="3.90.930.12:FF:000008">
    <property type="entry name" value="50S ribosomal protein L6"/>
    <property type="match status" value="1"/>
</dbReference>
<keyword evidence="3 5" id="KW-0689">Ribosomal protein</keyword>
<organism evidence="7">
    <name type="scientific">uncultured korarchaeote</name>
    <dbReference type="NCBI Taxonomy" id="161241"/>
    <lineage>
        <taxon>Archaea</taxon>
        <taxon>Thermoproteota</taxon>
        <taxon>environmental samples</taxon>
    </lineage>
</organism>
<dbReference type="InterPro" id="IPR019907">
    <property type="entry name" value="Ribosomal_uL6_arc"/>
</dbReference>
<dbReference type="GO" id="GO:0003735">
    <property type="term" value="F:structural constituent of ribosome"/>
    <property type="evidence" value="ECO:0007669"/>
    <property type="project" value="UniProtKB-UniRule"/>
</dbReference>
<accession>A0A1L2JM47</accession>
<evidence type="ECO:0000256" key="2">
    <source>
        <dbReference type="ARBA" id="ARBA00022884"/>
    </source>
</evidence>
<dbReference type="EMBL" id="KX764937">
    <property type="protein sequence ID" value="AOZ56024.1"/>
    <property type="molecule type" value="Genomic_DNA"/>
</dbReference>
<keyword evidence="4 5" id="KW-0687">Ribonucleoprotein</keyword>
<dbReference type="InterPro" id="IPR036789">
    <property type="entry name" value="Ribosomal_uL6-like_a/b-dom_sf"/>
</dbReference>
<sequence>MPTATKGTILDTSLVDLVKLEIPKGVEVEVHEDHIIVNGPLGSLRRKYDPRLVKVLKVDSELIIFTDKVRKKTSSLVKTMRSHVKNMIRGVTEGFQKKMIIAYSHFPMRVKIDEQKRLVIIENFLGERSPRVAKIVGEKTKIRVEGDYLYITGISPEEVGQTAANIRLATRIKRKDPRVFQDGIYVVEGE</sequence>
<evidence type="ECO:0000256" key="5">
    <source>
        <dbReference type="HAMAP-Rule" id="MF_01365"/>
    </source>
</evidence>
<dbReference type="SUPFAM" id="SSF56053">
    <property type="entry name" value="Ribosomal protein L6"/>
    <property type="match status" value="2"/>
</dbReference>
<gene>
    <name evidence="5" type="primary">rpl6</name>
</gene>
<feature type="domain" description="Large ribosomal subunit protein uL6 alpha-beta" evidence="6">
    <location>
        <begin position="106"/>
        <end position="183"/>
    </location>
</feature>
<evidence type="ECO:0000256" key="4">
    <source>
        <dbReference type="ARBA" id="ARBA00023274"/>
    </source>
</evidence>
<keyword evidence="2 5" id="KW-0694">RNA-binding</keyword>
<dbReference type="InterPro" id="IPR020040">
    <property type="entry name" value="Ribosomal_uL6_a/b-dom"/>
</dbReference>
<proteinExistence type="inferred from homology"/>
<evidence type="ECO:0000259" key="6">
    <source>
        <dbReference type="Pfam" id="PF00347"/>
    </source>
</evidence>
<dbReference type="Pfam" id="PF00347">
    <property type="entry name" value="Ribosomal_L6"/>
    <property type="match status" value="2"/>
</dbReference>
<dbReference type="NCBIfam" id="NF004037">
    <property type="entry name" value="PRK05518.1"/>
    <property type="match status" value="1"/>
</dbReference>
<dbReference type="PANTHER" id="PTHR11655">
    <property type="entry name" value="60S/50S RIBOSOMAL PROTEIN L6/L9"/>
    <property type="match status" value="1"/>
</dbReference>
<dbReference type="GO" id="GO:0002181">
    <property type="term" value="P:cytoplasmic translation"/>
    <property type="evidence" value="ECO:0007669"/>
    <property type="project" value="TreeGrafter"/>
</dbReference>
<name>A0A1L2JM47_9CREN</name>
<evidence type="ECO:0000256" key="3">
    <source>
        <dbReference type="ARBA" id="ARBA00022980"/>
    </source>
</evidence>